<dbReference type="Proteomes" id="UP000677228">
    <property type="component" value="Unassembled WGS sequence"/>
</dbReference>
<keyword evidence="5" id="KW-0677">Repeat</keyword>
<evidence type="ECO:0000256" key="7">
    <source>
        <dbReference type="ARBA" id="ARBA00047597"/>
    </source>
</evidence>
<evidence type="ECO:0000256" key="4">
    <source>
        <dbReference type="ARBA" id="ARBA00022695"/>
    </source>
</evidence>
<dbReference type="EMBL" id="CAJNOQ010008677">
    <property type="protein sequence ID" value="CAF1203663.1"/>
    <property type="molecule type" value="Genomic_DNA"/>
</dbReference>
<reference evidence="11" key="1">
    <citation type="submission" date="2021-02" db="EMBL/GenBank/DDBJ databases">
        <authorList>
            <person name="Nowell W R."/>
        </authorList>
    </citation>
    <scope>NUCLEOTIDE SEQUENCE</scope>
</reference>
<evidence type="ECO:0000313" key="13">
    <source>
        <dbReference type="EMBL" id="CAF3968017.1"/>
    </source>
</evidence>
<keyword evidence="6 8" id="KW-0802">TPR repeat</keyword>
<comment type="caution">
    <text evidence="11">The sequence shown here is derived from an EMBL/GenBank/DDBJ whole genome shotgun (WGS) entry which is preliminary data.</text>
</comment>
<keyword evidence="14" id="KW-1185">Reference proteome</keyword>
<dbReference type="AlphaFoldDB" id="A0A814WKY9"/>
<evidence type="ECO:0000256" key="6">
    <source>
        <dbReference type="ARBA" id="ARBA00022803"/>
    </source>
</evidence>
<dbReference type="InterPro" id="IPR019734">
    <property type="entry name" value="TPR_rpt"/>
</dbReference>
<evidence type="ECO:0000256" key="8">
    <source>
        <dbReference type="PROSITE-ProRule" id="PRU00339"/>
    </source>
</evidence>
<dbReference type="Pfam" id="PF01129">
    <property type="entry name" value="ART"/>
    <property type="match status" value="1"/>
</dbReference>
<gene>
    <name evidence="11" type="ORF">GPM918_LOCUS23852</name>
    <name evidence="10" type="ORF">OVA965_LOCUS18258</name>
    <name evidence="13" type="ORF">SRO942_LOCUS23850</name>
    <name evidence="12" type="ORF">TMI583_LOCUS18269</name>
</gene>
<evidence type="ECO:0000313" key="14">
    <source>
        <dbReference type="Proteomes" id="UP000663829"/>
    </source>
</evidence>
<comment type="catalytic activity">
    <reaction evidence="7 9">
        <text>L-arginyl-[protein] + NAD(+) = N(omega)-(ADP-D-ribosyl)-L-arginyl-[protein] + nicotinamide + H(+)</text>
        <dbReference type="Rhea" id="RHEA:19149"/>
        <dbReference type="Rhea" id="RHEA-COMP:10532"/>
        <dbReference type="Rhea" id="RHEA-COMP:15087"/>
        <dbReference type="ChEBI" id="CHEBI:15378"/>
        <dbReference type="ChEBI" id="CHEBI:17154"/>
        <dbReference type="ChEBI" id="CHEBI:29965"/>
        <dbReference type="ChEBI" id="CHEBI:57540"/>
        <dbReference type="ChEBI" id="CHEBI:142554"/>
        <dbReference type="EC" id="2.4.2.31"/>
    </reaction>
</comment>
<evidence type="ECO:0000256" key="5">
    <source>
        <dbReference type="ARBA" id="ARBA00022737"/>
    </source>
</evidence>
<dbReference type="PROSITE" id="PS50005">
    <property type="entry name" value="TPR"/>
    <property type="match status" value="2"/>
</dbReference>
<evidence type="ECO:0000256" key="1">
    <source>
        <dbReference type="ARBA" id="ARBA00009558"/>
    </source>
</evidence>
<feature type="repeat" description="TPR" evidence="8">
    <location>
        <begin position="683"/>
        <end position="716"/>
    </location>
</feature>
<evidence type="ECO:0000313" key="12">
    <source>
        <dbReference type="EMBL" id="CAF3842129.1"/>
    </source>
</evidence>
<dbReference type="PANTHER" id="PTHR45641:SF19">
    <property type="entry name" value="NEPHROCYSTIN-3"/>
    <property type="match status" value="1"/>
</dbReference>
<dbReference type="EMBL" id="CAJNOK010009015">
    <property type="protein sequence ID" value="CAF1078768.1"/>
    <property type="molecule type" value="Genomic_DNA"/>
</dbReference>
<dbReference type="InterPro" id="IPR000768">
    <property type="entry name" value="ART"/>
</dbReference>
<dbReference type="EMBL" id="CAJOBC010008677">
    <property type="protein sequence ID" value="CAF3968017.1"/>
    <property type="molecule type" value="Genomic_DNA"/>
</dbReference>
<dbReference type="Gene3D" id="3.90.176.10">
    <property type="entry name" value="Toxin ADP-ribosyltransferase, Chain A, domain 1"/>
    <property type="match status" value="1"/>
</dbReference>
<accession>A0A814WKY9</accession>
<dbReference type="Proteomes" id="UP000681722">
    <property type="component" value="Unassembled WGS sequence"/>
</dbReference>
<dbReference type="SMART" id="SM00028">
    <property type="entry name" value="TPR"/>
    <property type="match status" value="3"/>
</dbReference>
<keyword evidence="9" id="KW-0520">NAD</keyword>
<dbReference type="Pfam" id="PF13424">
    <property type="entry name" value="TPR_12"/>
    <property type="match status" value="1"/>
</dbReference>
<dbReference type="GO" id="GO:0016779">
    <property type="term" value="F:nucleotidyltransferase activity"/>
    <property type="evidence" value="ECO:0007669"/>
    <property type="project" value="UniProtKB-KW"/>
</dbReference>
<dbReference type="Proteomes" id="UP000663829">
    <property type="component" value="Unassembled WGS sequence"/>
</dbReference>
<sequence>MADNCEQDNNTTFLPCFLWLDNCITEPPPKYTDIIKPFSWSFFANDDACIEYIRENKDKKICFITSGIYGSSVVPLIHELVQVESIFIYCMNVRKHQNWSRSFSKVHGVYCDQAELLVSLSKDIADFHIQLGDTCYQRNNEKAPRYDYSKALDILQTSNDTLSFDHDTLLLLTDFKSKLNRFSMEIIPQQIIASYQEAVIDVPIIQNQSILLNKRAAELEKLPSNKEDITIVWLDKYINDAIEHTKILLNKINDYVQVYRDPYQCLSDIESKQEKIFLIITGSYAENFLTDFHIKPQIDSIFIYCAKREKYTNLLQKYNKIIGCFDLEQELIKSVHQTTELKSYANFSLLDNNNQQQHFLTRQSALFLWNQLLPVVLNEIKNELTVQQLLNLCEVYYSNNSRELKNIKDFYENYCCSKAIIWYTKDSFVHKVLNKALRTHDHEKLNAFRFYIQDLRAQLYESYQILKKSEHSIRVYRGLCLSSEELNKLKTNIGGLISSTGFLSTSRDRTVALMYSGQSSNKSHIENVLFDIYCDTTTSSTIFVDISKYSSFPEEQEVLFDLGSVFEIYSVERDLSSNCWTVKLRTENRSVEIVNNLIKTAKKEMNQDNLLLLFAKLMLYLNEYSKTEDYFKQISNTIPEKHTDIARIYSNMASIHQISGKCNEALQSYKRALEMQLYQPEIASTYCDIGDVYRSSGNYSNALVHLAKALEIQSNCLPLDHPDIQKTLYYIGDVKHKIGKVMIV</sequence>
<dbReference type="EMBL" id="CAJOBA010009030">
    <property type="protein sequence ID" value="CAF3842129.1"/>
    <property type="molecule type" value="Genomic_DNA"/>
</dbReference>
<evidence type="ECO:0000256" key="2">
    <source>
        <dbReference type="ARBA" id="ARBA00022676"/>
    </source>
</evidence>
<evidence type="ECO:0000313" key="11">
    <source>
        <dbReference type="EMBL" id="CAF1203663.1"/>
    </source>
</evidence>
<keyword evidence="2 9" id="KW-0328">Glycosyltransferase</keyword>
<name>A0A814WKY9_9BILA</name>
<dbReference type="InterPro" id="IPR011990">
    <property type="entry name" value="TPR-like_helical_dom_sf"/>
</dbReference>
<protein>
    <recommendedName>
        <fullName evidence="9">NAD(P)(+)--arginine ADP-ribosyltransferase</fullName>
        <ecNumber evidence="9">2.4.2.31</ecNumber>
    </recommendedName>
    <alternativeName>
        <fullName evidence="9">Mono(ADP-ribosyl)transferase</fullName>
    </alternativeName>
</protein>
<keyword evidence="9" id="KW-0521">NADP</keyword>
<keyword evidence="4" id="KW-0548">Nucleotidyltransferase</keyword>
<dbReference type="Gene3D" id="1.25.40.10">
    <property type="entry name" value="Tetratricopeptide repeat domain"/>
    <property type="match status" value="1"/>
</dbReference>
<dbReference type="PROSITE" id="PS51996">
    <property type="entry name" value="TR_MART"/>
    <property type="match status" value="1"/>
</dbReference>
<dbReference type="SUPFAM" id="SSF48452">
    <property type="entry name" value="TPR-like"/>
    <property type="match status" value="2"/>
</dbReference>
<proteinExistence type="inferred from homology"/>
<dbReference type="EC" id="2.4.2.31" evidence="9"/>
<evidence type="ECO:0000313" key="10">
    <source>
        <dbReference type="EMBL" id="CAF1078768.1"/>
    </source>
</evidence>
<comment type="similarity">
    <text evidence="1 9">Belongs to the Arg-specific ADP-ribosyltransferase family.</text>
</comment>
<evidence type="ECO:0000256" key="9">
    <source>
        <dbReference type="RuleBase" id="RU361228"/>
    </source>
</evidence>
<dbReference type="PANTHER" id="PTHR45641">
    <property type="entry name" value="TETRATRICOPEPTIDE REPEAT PROTEIN (AFU_ORTHOLOGUE AFUA_6G03870)"/>
    <property type="match status" value="1"/>
</dbReference>
<dbReference type="SUPFAM" id="SSF56399">
    <property type="entry name" value="ADP-ribosylation"/>
    <property type="match status" value="1"/>
</dbReference>
<dbReference type="GO" id="GO:0106274">
    <property type="term" value="F:NAD+-protein-arginine ADP-ribosyltransferase activity"/>
    <property type="evidence" value="ECO:0007669"/>
    <property type="project" value="UniProtKB-EC"/>
</dbReference>
<organism evidence="11 14">
    <name type="scientific">Didymodactylos carnosus</name>
    <dbReference type="NCBI Taxonomy" id="1234261"/>
    <lineage>
        <taxon>Eukaryota</taxon>
        <taxon>Metazoa</taxon>
        <taxon>Spiralia</taxon>
        <taxon>Gnathifera</taxon>
        <taxon>Rotifera</taxon>
        <taxon>Eurotatoria</taxon>
        <taxon>Bdelloidea</taxon>
        <taxon>Philodinida</taxon>
        <taxon>Philodinidae</taxon>
        <taxon>Didymodactylos</taxon>
    </lineage>
</organism>
<keyword evidence="3 9" id="KW-0808">Transferase</keyword>
<evidence type="ECO:0000256" key="3">
    <source>
        <dbReference type="ARBA" id="ARBA00022679"/>
    </source>
</evidence>
<dbReference type="Proteomes" id="UP000682733">
    <property type="component" value="Unassembled WGS sequence"/>
</dbReference>
<feature type="repeat" description="TPR" evidence="8">
    <location>
        <begin position="646"/>
        <end position="679"/>
    </location>
</feature>